<evidence type="ECO:0000313" key="2">
    <source>
        <dbReference type="EMBL" id="PCJ28211.1"/>
    </source>
</evidence>
<gene>
    <name evidence="2" type="ORF">COA96_01505</name>
</gene>
<name>A0A2A5BA50_9GAMM</name>
<comment type="caution">
    <text evidence="2">The sequence shown here is derived from an EMBL/GenBank/DDBJ whole genome shotgun (WGS) entry which is preliminary data.</text>
</comment>
<organism evidence="2 3">
    <name type="scientific">SAR86 cluster bacterium</name>
    <dbReference type="NCBI Taxonomy" id="2030880"/>
    <lineage>
        <taxon>Bacteria</taxon>
        <taxon>Pseudomonadati</taxon>
        <taxon>Pseudomonadota</taxon>
        <taxon>Gammaproteobacteria</taxon>
        <taxon>SAR86 cluster</taxon>
    </lineage>
</organism>
<dbReference type="GO" id="GO:0032259">
    <property type="term" value="P:methylation"/>
    <property type="evidence" value="ECO:0007669"/>
    <property type="project" value="UniProtKB-KW"/>
</dbReference>
<dbReference type="Proteomes" id="UP000218327">
    <property type="component" value="Unassembled WGS sequence"/>
</dbReference>
<dbReference type="Gene3D" id="3.40.50.150">
    <property type="entry name" value="Vaccinia Virus protein VP39"/>
    <property type="match status" value="1"/>
</dbReference>
<proteinExistence type="predicted"/>
<dbReference type="PANTHER" id="PTHR45180:SF1">
    <property type="entry name" value="OS01G0307686 PROTEIN"/>
    <property type="match status" value="1"/>
</dbReference>
<feature type="domain" description="Methyltransferase type 11" evidence="1">
    <location>
        <begin position="45"/>
        <end position="132"/>
    </location>
</feature>
<dbReference type="CDD" id="cd02440">
    <property type="entry name" value="AdoMet_MTases"/>
    <property type="match status" value="1"/>
</dbReference>
<protein>
    <submittedName>
        <fullName evidence="2">SAM-dependent methyltransferase</fullName>
    </submittedName>
</protein>
<dbReference type="EMBL" id="NVVJ01000003">
    <property type="protein sequence ID" value="PCJ28211.1"/>
    <property type="molecule type" value="Genomic_DNA"/>
</dbReference>
<reference evidence="3" key="1">
    <citation type="submission" date="2017-08" db="EMBL/GenBank/DDBJ databases">
        <title>A dynamic microbial community with high functional redundancy inhabits the cold, oxic subseafloor aquifer.</title>
        <authorList>
            <person name="Tully B.J."/>
            <person name="Wheat C.G."/>
            <person name="Glazer B.T."/>
            <person name="Huber J.A."/>
        </authorList>
    </citation>
    <scope>NUCLEOTIDE SEQUENCE [LARGE SCALE GENOMIC DNA]</scope>
</reference>
<evidence type="ECO:0000313" key="3">
    <source>
        <dbReference type="Proteomes" id="UP000218327"/>
    </source>
</evidence>
<dbReference type="SUPFAM" id="SSF53335">
    <property type="entry name" value="S-adenosyl-L-methionine-dependent methyltransferases"/>
    <property type="match status" value="1"/>
</dbReference>
<dbReference type="GO" id="GO:0008757">
    <property type="term" value="F:S-adenosylmethionine-dependent methyltransferase activity"/>
    <property type="evidence" value="ECO:0007669"/>
    <property type="project" value="InterPro"/>
</dbReference>
<keyword evidence="2" id="KW-0489">Methyltransferase</keyword>
<sequence length="252" mass="29014">MKHTIQTSKLFEDKADLYASSRPMYPKELFDFIGSLSISKNEAWDCAAGNGQASVGLAKIFSKVEATDISKEQISNCFPAENVNYSVQPGESTSFKENQFDLVNVAQALHWFDYSKFWDEVRRVLKPNGVFIAYSYIWPSIDNNIDRILEEKIKAIIEPYWASNNKLAWDEYKALDFPFALMDTPKMDIRNNWNLNQFLDYIHTWSGTRRCMDDIGADFFESAKDEMLRAWGDPEQKKVVQNPLTIIAGSAW</sequence>
<dbReference type="InterPro" id="IPR029063">
    <property type="entry name" value="SAM-dependent_MTases_sf"/>
</dbReference>
<dbReference type="Pfam" id="PF08241">
    <property type="entry name" value="Methyltransf_11"/>
    <property type="match status" value="1"/>
</dbReference>
<accession>A0A2A5BA50</accession>
<dbReference type="PANTHER" id="PTHR45180">
    <property type="entry name" value="OS01G0307686 PROTEIN"/>
    <property type="match status" value="1"/>
</dbReference>
<keyword evidence="2" id="KW-0808">Transferase</keyword>
<dbReference type="AlphaFoldDB" id="A0A2A5BA50"/>
<evidence type="ECO:0000259" key="1">
    <source>
        <dbReference type="Pfam" id="PF08241"/>
    </source>
</evidence>
<dbReference type="InterPro" id="IPR013216">
    <property type="entry name" value="Methyltransf_11"/>
</dbReference>